<keyword evidence="4" id="KW-0973">c-di-GMP</keyword>
<dbReference type="Gene3D" id="3.20.20.450">
    <property type="entry name" value="EAL domain"/>
    <property type="match status" value="1"/>
</dbReference>
<evidence type="ECO:0000256" key="2">
    <source>
        <dbReference type="ARBA" id="ARBA00012282"/>
    </source>
</evidence>
<dbReference type="AlphaFoldDB" id="A0AA43B0J9"/>
<evidence type="ECO:0000256" key="10">
    <source>
        <dbReference type="SAM" id="Phobius"/>
    </source>
</evidence>
<evidence type="ECO:0000256" key="5">
    <source>
        <dbReference type="ARBA" id="ARBA00022692"/>
    </source>
</evidence>
<comment type="subcellular location">
    <subcellularLocation>
        <location evidence="1">Cell membrane</location>
        <topology evidence="1">Multi-pass membrane protein</topology>
    </subcellularLocation>
</comment>
<evidence type="ECO:0000256" key="6">
    <source>
        <dbReference type="ARBA" id="ARBA00022801"/>
    </source>
</evidence>
<dbReference type="Pfam" id="PF12792">
    <property type="entry name" value="CSS-motif"/>
    <property type="match status" value="1"/>
</dbReference>
<dbReference type="PANTHER" id="PTHR33121:SF60">
    <property type="entry name" value="CYCLIC DI-GMP PHOSPHODIESTERASE PDEC-RELATED"/>
    <property type="match status" value="1"/>
</dbReference>
<dbReference type="GO" id="GO:0005886">
    <property type="term" value="C:plasma membrane"/>
    <property type="evidence" value="ECO:0007669"/>
    <property type="project" value="UniProtKB-SubCell"/>
</dbReference>
<evidence type="ECO:0000259" key="11">
    <source>
        <dbReference type="PROSITE" id="PS50883"/>
    </source>
</evidence>
<gene>
    <name evidence="12" type="ORF">N5K24_05260</name>
</gene>
<evidence type="ECO:0000256" key="3">
    <source>
        <dbReference type="ARBA" id="ARBA00022475"/>
    </source>
</evidence>
<dbReference type="InterPro" id="IPR024744">
    <property type="entry name" value="CSS-motif_dom"/>
</dbReference>
<evidence type="ECO:0000313" key="12">
    <source>
        <dbReference type="EMBL" id="MDH2049789.1"/>
    </source>
</evidence>
<organism evidence="12 13">
    <name type="scientific">Achromobacter marplatensis</name>
    <dbReference type="NCBI Taxonomy" id="470868"/>
    <lineage>
        <taxon>Bacteria</taxon>
        <taxon>Pseudomonadati</taxon>
        <taxon>Pseudomonadota</taxon>
        <taxon>Betaproteobacteria</taxon>
        <taxon>Burkholderiales</taxon>
        <taxon>Alcaligenaceae</taxon>
        <taxon>Achromobacter</taxon>
    </lineage>
</organism>
<feature type="domain" description="EAL" evidence="11">
    <location>
        <begin position="267"/>
        <end position="519"/>
    </location>
</feature>
<evidence type="ECO:0000256" key="4">
    <source>
        <dbReference type="ARBA" id="ARBA00022636"/>
    </source>
</evidence>
<name>A0AA43B0J9_9BURK</name>
<dbReference type="EMBL" id="JAOCKG010000002">
    <property type="protein sequence ID" value="MDH2049789.1"/>
    <property type="molecule type" value="Genomic_DNA"/>
</dbReference>
<feature type="transmembrane region" description="Helical" evidence="10">
    <location>
        <begin position="242"/>
        <end position="264"/>
    </location>
</feature>
<evidence type="ECO:0000256" key="9">
    <source>
        <dbReference type="ARBA" id="ARBA00034290"/>
    </source>
</evidence>
<dbReference type="GO" id="GO:0071111">
    <property type="term" value="F:cyclic-guanylate-specific phosphodiesterase activity"/>
    <property type="evidence" value="ECO:0007669"/>
    <property type="project" value="UniProtKB-EC"/>
</dbReference>
<dbReference type="PANTHER" id="PTHR33121">
    <property type="entry name" value="CYCLIC DI-GMP PHOSPHODIESTERASE PDEF"/>
    <property type="match status" value="1"/>
</dbReference>
<evidence type="ECO:0000256" key="8">
    <source>
        <dbReference type="ARBA" id="ARBA00023136"/>
    </source>
</evidence>
<keyword evidence="3" id="KW-1003">Cell membrane</keyword>
<keyword evidence="7 10" id="KW-1133">Transmembrane helix</keyword>
<dbReference type="SUPFAM" id="SSF141868">
    <property type="entry name" value="EAL domain-like"/>
    <property type="match status" value="1"/>
</dbReference>
<dbReference type="SMART" id="SM00052">
    <property type="entry name" value="EAL"/>
    <property type="match status" value="1"/>
</dbReference>
<keyword evidence="8 10" id="KW-0472">Membrane</keyword>
<evidence type="ECO:0000256" key="1">
    <source>
        <dbReference type="ARBA" id="ARBA00004651"/>
    </source>
</evidence>
<accession>A0AA43B0J9</accession>
<evidence type="ECO:0000256" key="7">
    <source>
        <dbReference type="ARBA" id="ARBA00022989"/>
    </source>
</evidence>
<keyword evidence="6" id="KW-0378">Hydrolase</keyword>
<dbReference type="Pfam" id="PF00563">
    <property type="entry name" value="EAL"/>
    <property type="match status" value="1"/>
</dbReference>
<dbReference type="Proteomes" id="UP001161276">
    <property type="component" value="Unassembled WGS sequence"/>
</dbReference>
<dbReference type="InterPro" id="IPR035919">
    <property type="entry name" value="EAL_sf"/>
</dbReference>
<dbReference type="InterPro" id="IPR050706">
    <property type="entry name" value="Cyclic-di-GMP_PDE-like"/>
</dbReference>
<dbReference type="InterPro" id="IPR001633">
    <property type="entry name" value="EAL_dom"/>
</dbReference>
<dbReference type="CDD" id="cd01948">
    <property type="entry name" value="EAL"/>
    <property type="match status" value="1"/>
</dbReference>
<proteinExistence type="predicted"/>
<reference evidence="12" key="1">
    <citation type="submission" date="2022-09" db="EMBL/GenBank/DDBJ databases">
        <title>Intensive care unit water sources are persistently colonized with multi-drug resistant bacteria and are the site of extensive horizontal gene transfer of antibiotic resistance genes.</title>
        <authorList>
            <person name="Diorio-Toth L."/>
        </authorList>
    </citation>
    <scope>NUCLEOTIDE SEQUENCE</scope>
    <source>
        <strain evidence="12">GD03676</strain>
    </source>
</reference>
<comment type="catalytic activity">
    <reaction evidence="9">
        <text>3',3'-c-di-GMP + H2O = 5'-phosphoguanylyl(3'-&gt;5')guanosine + H(+)</text>
        <dbReference type="Rhea" id="RHEA:24902"/>
        <dbReference type="ChEBI" id="CHEBI:15377"/>
        <dbReference type="ChEBI" id="CHEBI:15378"/>
        <dbReference type="ChEBI" id="CHEBI:58754"/>
        <dbReference type="ChEBI" id="CHEBI:58805"/>
        <dbReference type="EC" id="3.1.4.52"/>
    </reaction>
</comment>
<evidence type="ECO:0000313" key="13">
    <source>
        <dbReference type="Proteomes" id="UP001161276"/>
    </source>
</evidence>
<dbReference type="RefSeq" id="WP_280026032.1">
    <property type="nucleotide sequence ID" value="NZ_JAOCKG010000002.1"/>
</dbReference>
<keyword evidence="5 10" id="KW-0812">Transmembrane</keyword>
<comment type="caution">
    <text evidence="12">The sequence shown here is derived from an EMBL/GenBank/DDBJ whole genome shotgun (WGS) entry which is preliminary data.</text>
</comment>
<dbReference type="PROSITE" id="PS50883">
    <property type="entry name" value="EAL"/>
    <property type="match status" value="1"/>
</dbReference>
<sequence length="529" mass="56809">MNKTGTVLLASAVGVLALLVPFSLSLLLAQIQGREDVLATLHDMADDVLQRADTARLQISDAISALNNHPAGPPCSTEQLARMSMLSGSFSHVAGMGRLEGNALTCTTLGTKDIRINLGTSDANRQSGLHFWSAVELPGLPGQVFSVAGRDGYAALADADLGLDLLNRDSAVSLAFFIGGQHQIVGHRGAIRGEWAHRYRDQPVQFEDNGYLVVIRPSQTTDSAALAAIPSSLVAAQVRRSAYVLGPVGLALGVLLTGAVGVVARRRLSLSGELQAAFERDEFFVEYQPIIDLRNGRCVGAEALARWRNEDGVLVSPNVFIPLAEAQGMIGRITARVMEIVVREAAGLLRANPGVHISINLSSEDLHSHDAQIRMRELAQHAEIEPASLMFEITERGLMAPEKARNVLLAVRAGGFRMAIDDFGTGHSNLSYLATYELDFLKIDKMFVDTLGTEAPTSLVTFHIIDLARSLGMQVIAEGVETEAQRDILQARGVQYAQGWLFGRPMSIQELQGFIAQAGPGVRPASVSP</sequence>
<dbReference type="EC" id="3.1.4.52" evidence="2"/>
<protein>
    <recommendedName>
        <fullName evidence="2">cyclic-guanylate-specific phosphodiesterase</fullName>
        <ecNumber evidence="2">3.1.4.52</ecNumber>
    </recommendedName>
</protein>